<keyword evidence="1" id="KW-0812">Transmembrane</keyword>
<dbReference type="EMBL" id="JAFJZO010000030">
    <property type="protein sequence ID" value="KAG5498478.1"/>
    <property type="molecule type" value="Genomic_DNA"/>
</dbReference>
<evidence type="ECO:0000313" key="3">
    <source>
        <dbReference type="EMBL" id="KAG5498478.1"/>
    </source>
</evidence>
<keyword evidence="2" id="KW-0732">Signal</keyword>
<accession>A0A836IN44</accession>
<evidence type="ECO:0000313" key="4">
    <source>
        <dbReference type="Proteomes" id="UP000674318"/>
    </source>
</evidence>
<reference evidence="3 4" key="1">
    <citation type="submission" date="2021-02" db="EMBL/GenBank/DDBJ databases">
        <title>Porcisia hertigi Genome sequencing and assembly.</title>
        <authorList>
            <person name="Almutairi H."/>
            <person name="Gatherer D."/>
        </authorList>
    </citation>
    <scope>NUCLEOTIDE SEQUENCE [LARGE SCALE GENOMIC DNA]</scope>
    <source>
        <strain evidence="3 4">C119</strain>
    </source>
</reference>
<gene>
    <name evidence="3" type="ORF">JKF63_02764</name>
</gene>
<proteinExistence type="predicted"/>
<dbReference type="AlphaFoldDB" id="A0A836IN44"/>
<dbReference type="GeneID" id="94288865"/>
<comment type="caution">
    <text evidence="3">The sequence shown here is derived from an EMBL/GenBank/DDBJ whole genome shotgun (WGS) entry which is preliminary data.</text>
</comment>
<evidence type="ECO:0000256" key="2">
    <source>
        <dbReference type="SAM" id="SignalP"/>
    </source>
</evidence>
<sequence>MASQIMIAVACLLAIAMMASAQICPPGTSSVNGQCRFNCQVANCDICDPSDLTHSTCATCSLGFRPGGSGTCEPMCTVLNCVLCSSSGNNACQTCQTGYLRTAAGMCRRGSGISNSATTTTTTAASVALACTIMAALFFTIAA</sequence>
<dbReference type="RefSeq" id="XP_067755232.1">
    <property type="nucleotide sequence ID" value="XM_067898788.1"/>
</dbReference>
<keyword evidence="1" id="KW-0472">Membrane</keyword>
<evidence type="ECO:0008006" key="5">
    <source>
        <dbReference type="Google" id="ProtNLM"/>
    </source>
</evidence>
<dbReference type="SUPFAM" id="SSF57184">
    <property type="entry name" value="Growth factor receptor domain"/>
    <property type="match status" value="1"/>
</dbReference>
<organism evidence="3 4">
    <name type="scientific">Porcisia hertigi</name>
    <dbReference type="NCBI Taxonomy" id="2761500"/>
    <lineage>
        <taxon>Eukaryota</taxon>
        <taxon>Discoba</taxon>
        <taxon>Euglenozoa</taxon>
        <taxon>Kinetoplastea</taxon>
        <taxon>Metakinetoplastina</taxon>
        <taxon>Trypanosomatida</taxon>
        <taxon>Trypanosomatidae</taxon>
        <taxon>Leishmaniinae</taxon>
        <taxon>Porcisia</taxon>
    </lineage>
</organism>
<dbReference type="InterPro" id="IPR009030">
    <property type="entry name" value="Growth_fac_rcpt_cys_sf"/>
</dbReference>
<keyword evidence="4" id="KW-1185">Reference proteome</keyword>
<dbReference type="Proteomes" id="UP000674318">
    <property type="component" value="Unassembled WGS sequence"/>
</dbReference>
<feature type="transmembrane region" description="Helical" evidence="1">
    <location>
        <begin position="124"/>
        <end position="142"/>
    </location>
</feature>
<dbReference type="KEGG" id="phet:94288865"/>
<protein>
    <recommendedName>
        <fullName evidence="5">Surface antigen-like protein</fullName>
    </recommendedName>
</protein>
<dbReference type="OrthoDB" id="264753at2759"/>
<feature type="signal peptide" evidence="2">
    <location>
        <begin position="1"/>
        <end position="21"/>
    </location>
</feature>
<name>A0A836IN44_9TRYP</name>
<feature type="chain" id="PRO_5032552843" description="Surface antigen-like protein" evidence="2">
    <location>
        <begin position="22"/>
        <end position="143"/>
    </location>
</feature>
<evidence type="ECO:0000256" key="1">
    <source>
        <dbReference type="SAM" id="Phobius"/>
    </source>
</evidence>
<keyword evidence="1" id="KW-1133">Transmembrane helix</keyword>